<proteinExistence type="predicted"/>
<name>A0AAV7UD98_PLEWA</name>
<organism evidence="2 3">
    <name type="scientific">Pleurodeles waltl</name>
    <name type="common">Iberian ribbed newt</name>
    <dbReference type="NCBI Taxonomy" id="8319"/>
    <lineage>
        <taxon>Eukaryota</taxon>
        <taxon>Metazoa</taxon>
        <taxon>Chordata</taxon>
        <taxon>Craniata</taxon>
        <taxon>Vertebrata</taxon>
        <taxon>Euteleostomi</taxon>
        <taxon>Amphibia</taxon>
        <taxon>Batrachia</taxon>
        <taxon>Caudata</taxon>
        <taxon>Salamandroidea</taxon>
        <taxon>Salamandridae</taxon>
        <taxon>Pleurodelinae</taxon>
        <taxon>Pleurodeles</taxon>
    </lineage>
</organism>
<evidence type="ECO:0000256" key="1">
    <source>
        <dbReference type="SAM" id="MobiDB-lite"/>
    </source>
</evidence>
<gene>
    <name evidence="2" type="ORF">NDU88_003836</name>
</gene>
<reference evidence="2" key="1">
    <citation type="journal article" date="2022" name="bioRxiv">
        <title>Sequencing and chromosome-scale assembly of the giantPleurodeles waltlgenome.</title>
        <authorList>
            <person name="Brown T."/>
            <person name="Elewa A."/>
            <person name="Iarovenko S."/>
            <person name="Subramanian E."/>
            <person name="Araus A.J."/>
            <person name="Petzold A."/>
            <person name="Susuki M."/>
            <person name="Suzuki K.-i.T."/>
            <person name="Hayashi T."/>
            <person name="Toyoda A."/>
            <person name="Oliveira C."/>
            <person name="Osipova E."/>
            <person name="Leigh N.D."/>
            <person name="Simon A."/>
            <person name="Yun M.H."/>
        </authorList>
    </citation>
    <scope>NUCLEOTIDE SEQUENCE</scope>
    <source>
        <strain evidence="2">20211129_DDA</strain>
        <tissue evidence="2">Liver</tissue>
    </source>
</reference>
<dbReference type="EMBL" id="JANPWB010000005">
    <property type="protein sequence ID" value="KAJ1187057.1"/>
    <property type="molecule type" value="Genomic_DNA"/>
</dbReference>
<keyword evidence="3" id="KW-1185">Reference proteome</keyword>
<comment type="caution">
    <text evidence="2">The sequence shown here is derived from an EMBL/GenBank/DDBJ whole genome shotgun (WGS) entry which is preliminary data.</text>
</comment>
<dbReference type="AlphaFoldDB" id="A0AAV7UD98"/>
<sequence>MQPRASVPCVVRSWCRGGFLSPAQGLQTEHCGPARSSVPRFSSAINSAGSARIEGRSSRSVRGLAGRAGEEEEQGAAPGCRGPARADPALGPSSPTRVPGDRDHRSPQPPLTCVQFCVQGAASSGASSMPPESRNRDGAASASSAAIRLLLCSRIALGAGADLSY</sequence>
<feature type="compositionally biased region" description="Low complexity" evidence="1">
    <location>
        <begin position="75"/>
        <end position="89"/>
    </location>
</feature>
<evidence type="ECO:0000313" key="3">
    <source>
        <dbReference type="Proteomes" id="UP001066276"/>
    </source>
</evidence>
<dbReference type="Proteomes" id="UP001066276">
    <property type="component" value="Chromosome 3_1"/>
</dbReference>
<accession>A0AAV7UD98</accession>
<evidence type="ECO:0000313" key="2">
    <source>
        <dbReference type="EMBL" id="KAJ1187057.1"/>
    </source>
</evidence>
<feature type="region of interest" description="Disordered" evidence="1">
    <location>
        <begin position="49"/>
        <end position="111"/>
    </location>
</feature>
<protein>
    <submittedName>
        <fullName evidence="2">Uncharacterized protein</fullName>
    </submittedName>
</protein>